<name>X1HK89_9ZZZZ</name>
<sequence length="156" mass="17554">MKEQIVICENLSKIFTVGNSEVKAVDNVSVNFEKGEFSSIVGPSGSGKTTLLNLVGTLEVPTEGRIIINGTDLSNFTRDELTNFRGKNLGFVFQFFNLIEGLTTFENIELPLIFDSVPYEQRKKAVDVLIQDFNLDYLRNKFPEELSSGERHRVSQ</sequence>
<dbReference type="Pfam" id="PF00005">
    <property type="entry name" value="ABC_tran"/>
    <property type="match status" value="1"/>
</dbReference>
<gene>
    <name evidence="2" type="ORF">S03H2_28536</name>
</gene>
<dbReference type="SUPFAM" id="SSF52540">
    <property type="entry name" value="P-loop containing nucleoside triphosphate hydrolases"/>
    <property type="match status" value="1"/>
</dbReference>
<dbReference type="EMBL" id="BARU01017193">
    <property type="protein sequence ID" value="GAH57450.1"/>
    <property type="molecule type" value="Genomic_DNA"/>
</dbReference>
<dbReference type="GO" id="GO:0005524">
    <property type="term" value="F:ATP binding"/>
    <property type="evidence" value="ECO:0007669"/>
    <property type="project" value="InterPro"/>
</dbReference>
<dbReference type="Gene3D" id="3.40.50.300">
    <property type="entry name" value="P-loop containing nucleotide triphosphate hydrolases"/>
    <property type="match status" value="1"/>
</dbReference>
<evidence type="ECO:0000259" key="1">
    <source>
        <dbReference type="Pfam" id="PF00005"/>
    </source>
</evidence>
<dbReference type="InterPro" id="IPR003439">
    <property type="entry name" value="ABC_transporter-like_ATP-bd"/>
</dbReference>
<organism evidence="2">
    <name type="scientific">marine sediment metagenome</name>
    <dbReference type="NCBI Taxonomy" id="412755"/>
    <lineage>
        <taxon>unclassified sequences</taxon>
        <taxon>metagenomes</taxon>
        <taxon>ecological metagenomes</taxon>
    </lineage>
</organism>
<evidence type="ECO:0000313" key="2">
    <source>
        <dbReference type="EMBL" id="GAH57450.1"/>
    </source>
</evidence>
<dbReference type="GO" id="GO:0016887">
    <property type="term" value="F:ATP hydrolysis activity"/>
    <property type="evidence" value="ECO:0007669"/>
    <property type="project" value="InterPro"/>
</dbReference>
<dbReference type="InterPro" id="IPR027417">
    <property type="entry name" value="P-loop_NTPase"/>
</dbReference>
<dbReference type="AlphaFoldDB" id="X1HK89"/>
<comment type="caution">
    <text evidence="2">The sequence shown here is derived from an EMBL/GenBank/DDBJ whole genome shotgun (WGS) entry which is preliminary data.</text>
</comment>
<protein>
    <recommendedName>
        <fullName evidence="1">ABC transporter domain-containing protein</fullName>
    </recommendedName>
</protein>
<reference evidence="2" key="1">
    <citation type="journal article" date="2014" name="Front. Microbiol.">
        <title>High frequency of phylogenetically diverse reductive dehalogenase-homologous genes in deep subseafloor sedimentary metagenomes.</title>
        <authorList>
            <person name="Kawai M."/>
            <person name="Futagami T."/>
            <person name="Toyoda A."/>
            <person name="Takaki Y."/>
            <person name="Nishi S."/>
            <person name="Hori S."/>
            <person name="Arai W."/>
            <person name="Tsubouchi T."/>
            <person name="Morono Y."/>
            <person name="Uchiyama I."/>
            <person name="Ito T."/>
            <person name="Fujiyama A."/>
            <person name="Inagaki F."/>
            <person name="Takami H."/>
        </authorList>
    </citation>
    <scope>NUCLEOTIDE SEQUENCE</scope>
    <source>
        <strain evidence="2">Expedition CK06-06</strain>
    </source>
</reference>
<dbReference type="PANTHER" id="PTHR42798:SF2">
    <property type="entry name" value="ABC TRANSPORTER ATP-BINDING PROTEIN MG467-RELATED"/>
    <property type="match status" value="1"/>
</dbReference>
<proteinExistence type="predicted"/>
<feature type="domain" description="ABC transporter" evidence="1">
    <location>
        <begin position="26"/>
        <end position="155"/>
    </location>
</feature>
<dbReference type="PANTHER" id="PTHR42798">
    <property type="entry name" value="LIPOPROTEIN-RELEASING SYSTEM ATP-BINDING PROTEIN LOLD"/>
    <property type="match status" value="1"/>
</dbReference>
<accession>X1HK89</accession>